<reference evidence="2" key="1">
    <citation type="journal article" date="2014" name="Int. J. Syst. Evol. Microbiol.">
        <title>Complete genome of a new Firmicutes species belonging to the dominant human colonic microbiota ('Ruminococcus bicirculans') reveals two chromosomes and a selective capacity to utilize plant glucans.</title>
        <authorList>
            <consortium name="NISC Comparative Sequencing Program"/>
            <person name="Wegmann U."/>
            <person name="Louis P."/>
            <person name="Goesmann A."/>
            <person name="Henrissat B."/>
            <person name="Duncan S.H."/>
            <person name="Flint H.J."/>
        </authorList>
    </citation>
    <scope>NUCLEOTIDE SEQUENCE</scope>
    <source>
        <strain evidence="2">NBRC 103855</strain>
    </source>
</reference>
<feature type="signal peptide" evidence="1">
    <location>
        <begin position="1"/>
        <end position="23"/>
    </location>
</feature>
<dbReference type="RefSeq" id="WP_284389258.1">
    <property type="nucleotide sequence ID" value="NZ_BSNG01000001.1"/>
</dbReference>
<keyword evidence="3" id="KW-1185">Reference proteome</keyword>
<feature type="chain" id="PRO_5046850527" description="Zinc transport system substrate-binding protein" evidence="1">
    <location>
        <begin position="24"/>
        <end position="399"/>
    </location>
</feature>
<protein>
    <recommendedName>
        <fullName evidence="4">Zinc transport system substrate-binding protein</fullName>
    </recommendedName>
</protein>
<dbReference type="SUPFAM" id="SSF50969">
    <property type="entry name" value="YVTN repeat-like/Quinoprotein amine dehydrogenase"/>
    <property type="match status" value="1"/>
</dbReference>
<evidence type="ECO:0008006" key="4">
    <source>
        <dbReference type="Google" id="ProtNLM"/>
    </source>
</evidence>
<dbReference type="Proteomes" id="UP001161406">
    <property type="component" value="Unassembled WGS sequence"/>
</dbReference>
<dbReference type="InterPro" id="IPR011044">
    <property type="entry name" value="Quino_amine_DH_bsu"/>
</dbReference>
<reference evidence="2" key="2">
    <citation type="submission" date="2023-01" db="EMBL/GenBank/DDBJ databases">
        <title>Draft genome sequence of Devosia yakushimensis strain NBRC 103855.</title>
        <authorList>
            <person name="Sun Q."/>
            <person name="Mori K."/>
        </authorList>
    </citation>
    <scope>NUCLEOTIDE SEQUENCE</scope>
    <source>
        <strain evidence="2">NBRC 103855</strain>
    </source>
</reference>
<dbReference type="EMBL" id="BSNG01000001">
    <property type="protein sequence ID" value="GLQ09458.1"/>
    <property type="molecule type" value="Genomic_DNA"/>
</dbReference>
<sequence>MRYSSLLACTALTLIATTGLAHADDVTAWRLFVADHAEAKVTAIDLATDATLDTFPLESPGVLYTTPSNQAVYAVEGAANRVSAIRSGIEIEDHGDHGDIHVAAPETISAAISGNRPVHFVEHHGQIALFYDGEGVARLVSEKDWLDGDDKLAIREIPTNAPHHGVAIPWGDYAIATDFAPNGETTRPQGVYVYDAQNAKLGDLHECPLLHGEATSGNITAIACATGLLIATGSGEPSITHLPYPASLPEGNVSTLLGGVGLQYFLGNYGADKIVLIDPAEADAFRLIELPTRRVHFAVDPQQPKFAYIFTEDGKLHQLNVLSGRIAKSITLTEPYSMDGEWSLPRPRIAVAGGEIAVTDPLKGLVHIVDAASFELDRDIEVAGLPYNIVAAGGSGTTH</sequence>
<organism evidence="2 3">
    <name type="scientific">Devosia yakushimensis</name>
    <dbReference type="NCBI Taxonomy" id="470028"/>
    <lineage>
        <taxon>Bacteria</taxon>
        <taxon>Pseudomonadati</taxon>
        <taxon>Pseudomonadota</taxon>
        <taxon>Alphaproteobacteria</taxon>
        <taxon>Hyphomicrobiales</taxon>
        <taxon>Devosiaceae</taxon>
        <taxon>Devosia</taxon>
    </lineage>
</organism>
<dbReference type="InterPro" id="IPR015943">
    <property type="entry name" value="WD40/YVTN_repeat-like_dom_sf"/>
</dbReference>
<dbReference type="Gene3D" id="2.130.10.10">
    <property type="entry name" value="YVTN repeat-like/Quinoprotein amine dehydrogenase"/>
    <property type="match status" value="1"/>
</dbReference>
<accession>A0ABQ5UBW1</accession>
<comment type="caution">
    <text evidence="2">The sequence shown here is derived from an EMBL/GenBank/DDBJ whole genome shotgun (WGS) entry which is preliminary data.</text>
</comment>
<evidence type="ECO:0000313" key="2">
    <source>
        <dbReference type="EMBL" id="GLQ09458.1"/>
    </source>
</evidence>
<evidence type="ECO:0000256" key="1">
    <source>
        <dbReference type="SAM" id="SignalP"/>
    </source>
</evidence>
<gene>
    <name evidence="2" type="ORF">GCM10007913_13900</name>
</gene>
<keyword evidence="1" id="KW-0732">Signal</keyword>
<proteinExistence type="predicted"/>
<evidence type="ECO:0000313" key="3">
    <source>
        <dbReference type="Proteomes" id="UP001161406"/>
    </source>
</evidence>
<name>A0ABQ5UBW1_9HYPH</name>